<reference evidence="3" key="1">
    <citation type="submission" date="2016-10" db="EMBL/GenBank/DDBJ databases">
        <authorList>
            <person name="Varghese N."/>
            <person name="Submissions S."/>
        </authorList>
    </citation>
    <scope>NUCLEOTIDE SEQUENCE [LARGE SCALE GENOMIC DNA]</scope>
    <source>
        <strain evidence="3">JCM 2783</strain>
    </source>
</reference>
<keyword evidence="3" id="KW-1185">Reference proteome</keyword>
<dbReference type="Proteomes" id="UP000243950">
    <property type="component" value="Unassembled WGS sequence"/>
</dbReference>
<feature type="transmembrane region" description="Helical" evidence="1">
    <location>
        <begin position="21"/>
        <end position="40"/>
    </location>
</feature>
<proteinExistence type="predicted"/>
<keyword evidence="1" id="KW-0472">Membrane</keyword>
<keyword evidence="1" id="KW-0812">Transmembrane</keyword>
<dbReference type="RefSeq" id="WP_143103586.1">
    <property type="nucleotide sequence ID" value="NZ_BSSG01000003.1"/>
</dbReference>
<evidence type="ECO:0000313" key="3">
    <source>
        <dbReference type="Proteomes" id="UP000243950"/>
    </source>
</evidence>
<dbReference type="AlphaFoldDB" id="A0A1I1V911"/>
<dbReference type="EMBL" id="FOMO01000004">
    <property type="protein sequence ID" value="SFD79496.1"/>
    <property type="molecule type" value="Genomic_DNA"/>
</dbReference>
<accession>A0A1I1V911</accession>
<protein>
    <submittedName>
        <fullName evidence="2">Uncharacterized protein</fullName>
    </submittedName>
</protein>
<organism evidence="2 3">
    <name type="scientific">Pseudomonas straminea</name>
    <dbReference type="NCBI Taxonomy" id="47882"/>
    <lineage>
        <taxon>Bacteria</taxon>
        <taxon>Pseudomonadati</taxon>
        <taxon>Pseudomonadota</taxon>
        <taxon>Gammaproteobacteria</taxon>
        <taxon>Pseudomonadales</taxon>
        <taxon>Pseudomonadaceae</taxon>
        <taxon>Phytopseudomonas</taxon>
    </lineage>
</organism>
<keyword evidence="1" id="KW-1133">Transmembrane helix</keyword>
<name>A0A1I1V911_PSEOC</name>
<sequence>MLKHYIAYIKQHLKPEHLAKIKLAIIVFCLMTLIIGPPPAPHLHELIEGHSMKPQISTPKPVVFAQIPPPELPYFAKE</sequence>
<gene>
    <name evidence="2" type="ORF">SAMN05216372_104163</name>
</gene>
<evidence type="ECO:0000256" key="1">
    <source>
        <dbReference type="SAM" id="Phobius"/>
    </source>
</evidence>
<evidence type="ECO:0000313" key="2">
    <source>
        <dbReference type="EMBL" id="SFD79496.1"/>
    </source>
</evidence>